<reference evidence="1" key="1">
    <citation type="submission" date="2014-02" db="EMBL/GenBank/DDBJ databases">
        <title>The Genome Sequence of Trichophyton rubrum (morphotype fischeri) CBS 288.86.</title>
        <authorList>
            <consortium name="The Broad Institute Genomics Platform"/>
            <person name="Cuomo C.A."/>
            <person name="White T.C."/>
            <person name="Graser Y."/>
            <person name="Martinez-Rossi N."/>
            <person name="Heitman J."/>
            <person name="Young S.K."/>
            <person name="Zeng Q."/>
            <person name="Gargeya S."/>
            <person name="Abouelleil A."/>
            <person name="Alvarado L."/>
            <person name="Chapman S.B."/>
            <person name="Gainer-Dewar J."/>
            <person name="Goldberg J."/>
            <person name="Griggs A."/>
            <person name="Gujja S."/>
            <person name="Hansen M."/>
            <person name="Howarth C."/>
            <person name="Imamovic A."/>
            <person name="Larimer J."/>
            <person name="Martinez D."/>
            <person name="Murphy C."/>
            <person name="Pearson M.D."/>
            <person name="Persinoti G."/>
            <person name="Poon T."/>
            <person name="Priest M."/>
            <person name="Roberts A.D."/>
            <person name="Saif S."/>
            <person name="Shea T.D."/>
            <person name="Sykes S.N."/>
            <person name="Wortman J."/>
            <person name="Nusbaum C."/>
            <person name="Birren B."/>
        </authorList>
    </citation>
    <scope>NUCLEOTIDE SEQUENCE [LARGE SCALE GENOMIC DNA]</scope>
    <source>
        <strain evidence="1">CBS 288.86</strain>
    </source>
</reference>
<dbReference type="HOGENOM" id="CLU_031559_1_1_1"/>
<dbReference type="PANTHER" id="PTHR37490:SF3">
    <property type="entry name" value="DUF3431 DOMAIN CONTAINING PROTEIN"/>
    <property type="match status" value="1"/>
</dbReference>
<sequence length="366" mass="41483">MKHSLRPNRLQSLTCLALLSILAIYTSGYYLTDIARHGRASFNGALGSYRQRGMKPAGPIVPGVVKPGKTYTRTLVIASVQKENTTWVDELQREDPTLQTAVYVVNNSSAPLTVMKNKGHEVMVYLSYIIDRYYNLTDISIFMHAHLTTWHNNDLLDSDSAKMVKRLRSEKIIRDGYMNLRCHSEPGCPDHIHPIAGGDDLSSIPEAAVIGNSRLELFPGTDVPEVLSQPCCAQFAVSADRIRRIPRETYIYYRDWILETSLSDSLSGRVWEYLWQYVFAGVAELCPEDHVCYCEGYGICFKGKVEFQYFYEIQSLGQDIQKQLNALKRDDGTVIPGFEKKAEAMQAKINKLVAEIEEIKSRVLRE</sequence>
<gene>
    <name evidence="1" type="ORF">H103_06364</name>
</gene>
<proteinExistence type="predicted"/>
<organism evidence="1">
    <name type="scientific">Trichophyton rubrum CBS 288.86</name>
    <dbReference type="NCBI Taxonomy" id="1215330"/>
    <lineage>
        <taxon>Eukaryota</taxon>
        <taxon>Fungi</taxon>
        <taxon>Dikarya</taxon>
        <taxon>Ascomycota</taxon>
        <taxon>Pezizomycotina</taxon>
        <taxon>Eurotiomycetes</taxon>
        <taxon>Eurotiomycetidae</taxon>
        <taxon>Onygenales</taxon>
        <taxon>Arthrodermataceae</taxon>
        <taxon>Trichophyton</taxon>
    </lineage>
</organism>
<protein>
    <submittedName>
        <fullName evidence="1">Uncharacterized protein</fullName>
    </submittedName>
</protein>
<dbReference type="EMBL" id="KK207889">
    <property type="protein sequence ID" value="EZF50264.1"/>
    <property type="molecule type" value="Genomic_DNA"/>
</dbReference>
<dbReference type="InterPro" id="IPR021838">
    <property type="entry name" value="DUF3431"/>
</dbReference>
<evidence type="ECO:0000313" key="1">
    <source>
        <dbReference type="EMBL" id="EZF50264.1"/>
    </source>
</evidence>
<name>A0A022VWG0_TRIRU</name>
<accession>A0A022VWG0</accession>
<dbReference type="OrthoDB" id="426718at2759"/>
<dbReference type="AlphaFoldDB" id="A0A022VWG0"/>
<dbReference type="Pfam" id="PF11913">
    <property type="entry name" value="DUF3431"/>
    <property type="match status" value="1"/>
</dbReference>
<dbReference type="Proteomes" id="UP000023758">
    <property type="component" value="Unassembled WGS sequence"/>
</dbReference>
<dbReference type="PANTHER" id="PTHR37490">
    <property type="entry name" value="EXPRESSED PROTEIN"/>
    <property type="match status" value="1"/>
</dbReference>